<dbReference type="HOGENOM" id="CLU_919728_0_0_1"/>
<dbReference type="PROSITE" id="PS50088">
    <property type="entry name" value="ANK_REPEAT"/>
    <property type="match status" value="1"/>
</dbReference>
<dbReference type="Proteomes" id="UP000019132">
    <property type="component" value="Unassembled WGS sequence"/>
</dbReference>
<dbReference type="Pfam" id="PF00023">
    <property type="entry name" value="Ank"/>
    <property type="match status" value="1"/>
</dbReference>
<dbReference type="EMBL" id="GL376562">
    <property type="status" value="NOT_ANNOTATED_CDS"/>
    <property type="molecule type" value="Genomic_DNA"/>
</dbReference>
<dbReference type="InterPro" id="IPR002110">
    <property type="entry name" value="Ankyrin_rpt"/>
</dbReference>
<organism evidence="2 3">
    <name type="scientific">Globisporangium ultimum (strain ATCC 200006 / CBS 805.95 / DAOM BR144)</name>
    <name type="common">Pythium ultimum</name>
    <dbReference type="NCBI Taxonomy" id="431595"/>
    <lineage>
        <taxon>Eukaryota</taxon>
        <taxon>Sar</taxon>
        <taxon>Stramenopiles</taxon>
        <taxon>Oomycota</taxon>
        <taxon>Peronosporomycetes</taxon>
        <taxon>Pythiales</taxon>
        <taxon>Pythiaceae</taxon>
        <taxon>Globisporangium</taxon>
    </lineage>
</organism>
<feature type="repeat" description="ANK" evidence="1">
    <location>
        <begin position="96"/>
        <end position="128"/>
    </location>
</feature>
<evidence type="ECO:0000313" key="3">
    <source>
        <dbReference type="Proteomes" id="UP000019132"/>
    </source>
</evidence>
<dbReference type="SMART" id="SM00248">
    <property type="entry name" value="ANK"/>
    <property type="match status" value="1"/>
</dbReference>
<dbReference type="PROSITE" id="PS50297">
    <property type="entry name" value="ANK_REP_REGION"/>
    <property type="match status" value="1"/>
</dbReference>
<accession>K3X236</accession>
<protein>
    <submittedName>
        <fullName evidence="2">Uncharacterized protein</fullName>
    </submittedName>
</protein>
<evidence type="ECO:0000313" key="2">
    <source>
        <dbReference type="EnsemblProtists" id="PYU1_T011285"/>
    </source>
</evidence>
<dbReference type="eggNOG" id="ENOG502SA1H">
    <property type="taxonomic scope" value="Eukaryota"/>
</dbReference>
<dbReference type="InParanoid" id="K3X236"/>
<reference evidence="2" key="3">
    <citation type="submission" date="2015-02" db="UniProtKB">
        <authorList>
            <consortium name="EnsemblProtists"/>
        </authorList>
    </citation>
    <scope>IDENTIFICATION</scope>
    <source>
        <strain evidence="2">DAOM BR144</strain>
    </source>
</reference>
<evidence type="ECO:0000256" key="1">
    <source>
        <dbReference type="PROSITE-ProRule" id="PRU00023"/>
    </source>
</evidence>
<dbReference type="OMA" id="MLRRDLY"/>
<keyword evidence="3" id="KW-1185">Reference proteome</keyword>
<dbReference type="EnsemblProtists" id="PYU1_T011285">
    <property type="protein sequence ID" value="PYU1_T011285"/>
    <property type="gene ID" value="PYU1_G011260"/>
</dbReference>
<dbReference type="AlphaFoldDB" id="K3X236"/>
<dbReference type="VEuPathDB" id="FungiDB:PYU1_G011260"/>
<reference evidence="3" key="2">
    <citation type="submission" date="2010-04" db="EMBL/GenBank/DDBJ databases">
        <authorList>
            <person name="Buell R."/>
            <person name="Hamilton J."/>
            <person name="Hostetler J."/>
        </authorList>
    </citation>
    <scope>NUCLEOTIDE SEQUENCE [LARGE SCALE GENOMIC DNA]</scope>
    <source>
        <strain evidence="3">DAOM:BR144</strain>
    </source>
</reference>
<dbReference type="Gene3D" id="1.25.40.20">
    <property type="entry name" value="Ankyrin repeat-containing domain"/>
    <property type="match status" value="1"/>
</dbReference>
<keyword evidence="1" id="KW-0040">ANK repeat</keyword>
<dbReference type="InterPro" id="IPR036770">
    <property type="entry name" value="Ankyrin_rpt-contain_sf"/>
</dbReference>
<name>K3X236_GLOUD</name>
<dbReference type="SUPFAM" id="SSF48403">
    <property type="entry name" value="Ankyrin repeat"/>
    <property type="match status" value="1"/>
</dbReference>
<reference evidence="3" key="1">
    <citation type="journal article" date="2010" name="Genome Biol.">
        <title>Genome sequence of the necrotrophic plant pathogen Pythium ultimum reveals original pathogenicity mechanisms and effector repertoire.</title>
        <authorList>
            <person name="Levesque C.A."/>
            <person name="Brouwer H."/>
            <person name="Cano L."/>
            <person name="Hamilton J.P."/>
            <person name="Holt C."/>
            <person name="Huitema E."/>
            <person name="Raffaele S."/>
            <person name="Robideau G.P."/>
            <person name="Thines M."/>
            <person name="Win J."/>
            <person name="Zerillo M.M."/>
            <person name="Beakes G.W."/>
            <person name="Boore J.L."/>
            <person name="Busam D."/>
            <person name="Dumas B."/>
            <person name="Ferriera S."/>
            <person name="Fuerstenberg S.I."/>
            <person name="Gachon C.M."/>
            <person name="Gaulin E."/>
            <person name="Govers F."/>
            <person name="Grenville-Briggs L."/>
            <person name="Horner N."/>
            <person name="Hostetler J."/>
            <person name="Jiang R.H."/>
            <person name="Johnson J."/>
            <person name="Krajaejun T."/>
            <person name="Lin H."/>
            <person name="Meijer H.J."/>
            <person name="Moore B."/>
            <person name="Morris P."/>
            <person name="Phuntmart V."/>
            <person name="Puiu D."/>
            <person name="Shetty J."/>
            <person name="Stajich J.E."/>
            <person name="Tripathy S."/>
            <person name="Wawra S."/>
            <person name="van West P."/>
            <person name="Whitty B.R."/>
            <person name="Coutinho P.M."/>
            <person name="Henrissat B."/>
            <person name="Martin F."/>
            <person name="Thomas P.D."/>
            <person name="Tyler B.M."/>
            <person name="De Vries R.P."/>
            <person name="Kamoun S."/>
            <person name="Yandell M."/>
            <person name="Tisserat N."/>
            <person name="Buell C.R."/>
        </authorList>
    </citation>
    <scope>NUCLEOTIDE SEQUENCE</scope>
    <source>
        <strain evidence="3">DAOM:BR144</strain>
    </source>
</reference>
<sequence length="303" mass="33252">MPADAPQKRNVPTLSAKHFVWWTRTYGPKYQIASASSPSAPAAAAAHARHHNSSSKGDVPIAAVERLFQAIRANRKEIVEQVVERHPHIVFAKGDHKRTPLYVASFFARHELVKYFLSRGADKNLRCEGFRPVDVAGYGRDDAVDCMKVQFLLGEEACPHVIICTANEASVSSSSAALPAATHSDTYSIRLHIHFSEPVEDFITDDIVVSNPSCCRITSFSMVRSDFYRVDLAVTTSDFRGIASSDGGNANAKESSSSLYVEVPEGVARRPHTAQVFNSRSNRFVLLLVPAQNSQPFGLETHA</sequence>
<proteinExistence type="predicted"/>